<evidence type="ECO:0000256" key="3">
    <source>
        <dbReference type="ARBA" id="ARBA00022692"/>
    </source>
</evidence>
<dbReference type="InterPro" id="IPR029787">
    <property type="entry name" value="Nucleotide_cyclase"/>
</dbReference>
<evidence type="ECO:0000256" key="1">
    <source>
        <dbReference type="ARBA" id="ARBA00004651"/>
    </source>
</evidence>
<keyword evidence="8" id="KW-1185">Reference proteome</keyword>
<dbReference type="GO" id="GO:0052621">
    <property type="term" value="F:diguanylate cyclase activity"/>
    <property type="evidence" value="ECO:0007669"/>
    <property type="project" value="UniProtKB-EC"/>
</dbReference>
<comment type="subcellular location">
    <subcellularLocation>
        <location evidence="1">Cell membrane</location>
        <topology evidence="1">Multi-pass membrane protein</topology>
    </subcellularLocation>
</comment>
<dbReference type="Pfam" id="PF02743">
    <property type="entry name" value="dCache_1"/>
    <property type="match status" value="1"/>
</dbReference>
<keyword evidence="3" id="KW-0812">Transmembrane</keyword>
<dbReference type="Gene3D" id="3.30.70.270">
    <property type="match status" value="1"/>
</dbReference>
<dbReference type="RefSeq" id="WP_317935104.1">
    <property type="nucleotide sequence ID" value="NZ_JAUBDH010000003.1"/>
</dbReference>
<comment type="caution">
    <text evidence="7">The sequence shown here is derived from an EMBL/GenBank/DDBJ whole genome shotgun (WGS) entry which is preliminary data.</text>
</comment>
<dbReference type="CDD" id="cd12912">
    <property type="entry name" value="PDC2_MCP_like"/>
    <property type="match status" value="1"/>
</dbReference>
<keyword evidence="7" id="KW-0548">Nucleotidyltransferase</keyword>
<feature type="domain" description="GGDEF" evidence="6">
    <location>
        <begin position="384"/>
        <end position="514"/>
    </location>
</feature>
<dbReference type="CDD" id="cd01949">
    <property type="entry name" value="GGDEF"/>
    <property type="match status" value="1"/>
</dbReference>
<evidence type="ECO:0000256" key="5">
    <source>
        <dbReference type="ARBA" id="ARBA00023136"/>
    </source>
</evidence>
<keyword evidence="4" id="KW-1133">Transmembrane helix</keyword>
<dbReference type="SUPFAM" id="SSF55073">
    <property type="entry name" value="Nucleotide cyclase"/>
    <property type="match status" value="1"/>
</dbReference>
<dbReference type="SMART" id="SM00267">
    <property type="entry name" value="GGDEF"/>
    <property type="match status" value="1"/>
</dbReference>
<dbReference type="InterPro" id="IPR029151">
    <property type="entry name" value="Sensor-like_sf"/>
</dbReference>
<dbReference type="CDD" id="cd18773">
    <property type="entry name" value="PDC1_HK_sensor"/>
    <property type="match status" value="1"/>
</dbReference>
<evidence type="ECO:0000313" key="7">
    <source>
        <dbReference type="EMBL" id="MDW0109556.1"/>
    </source>
</evidence>
<keyword evidence="2" id="KW-1003">Cell membrane</keyword>
<dbReference type="PANTHER" id="PTHR45138:SF9">
    <property type="entry name" value="DIGUANYLATE CYCLASE DGCM-RELATED"/>
    <property type="match status" value="1"/>
</dbReference>
<dbReference type="InterPro" id="IPR050469">
    <property type="entry name" value="Diguanylate_Cyclase"/>
</dbReference>
<accession>A0ABU4FY28</accession>
<dbReference type="PANTHER" id="PTHR45138">
    <property type="entry name" value="REGULATORY COMPONENTS OF SENSORY TRANSDUCTION SYSTEM"/>
    <property type="match status" value="1"/>
</dbReference>
<sequence>MRISIKHLLVTIAFLSISLTLASSLYAGYKADQETLKEITLETNLAYAQKLAKITEDYLLRTERILSYSASNLSGDVLEDNVEHLNKEAERLVGQSESLSSVVITNRRGRILGASSAIQELVGNPITDANGQLPLISAVPEISTPYQSQTGKLIVFISTPIHDRSGNVIGLIGGSIYLEEENVLNNLLGQHFYEDGSYVYVIDSKGMIMYHIDRSRVGEVVEGNPVIDALKKGESGSMQLFNTKNVDMLAGYASIPLTNWGVVTQRPTEIALATSKHVVFEMIVKSLPFILLSAILIIIFTSRIAKPLERLADYATDRNIHAPMESGAWYHEAIELDRALSDSFIRFQNEVDYFITESTTDPLTRLLNRRALNERAHILVEQNVSFSLVILDIDRFKRVNDTFGHSMGDEVLKFLAQQIKKEIGDLGTCYRFGGEEFVILLPITSVELATDIVNKLRITVAEKESPVGESITFSAGIAEMPRHSQHLLRLIEIADECLYEAKETGRNRVVNANKRNVTI</sequence>
<dbReference type="NCBIfam" id="TIGR00254">
    <property type="entry name" value="GGDEF"/>
    <property type="match status" value="1"/>
</dbReference>
<dbReference type="InterPro" id="IPR043128">
    <property type="entry name" value="Rev_trsase/Diguanyl_cyclase"/>
</dbReference>
<keyword evidence="7" id="KW-0808">Transferase</keyword>
<evidence type="ECO:0000313" key="8">
    <source>
        <dbReference type="Proteomes" id="UP001280629"/>
    </source>
</evidence>
<dbReference type="SUPFAM" id="SSF103190">
    <property type="entry name" value="Sensory domain-like"/>
    <property type="match status" value="2"/>
</dbReference>
<dbReference type="InterPro" id="IPR000160">
    <property type="entry name" value="GGDEF_dom"/>
</dbReference>
<name>A0ABU4FY28_9BACL</name>
<dbReference type="Pfam" id="PF00990">
    <property type="entry name" value="GGDEF"/>
    <property type="match status" value="1"/>
</dbReference>
<dbReference type="PROSITE" id="PS50887">
    <property type="entry name" value="GGDEF"/>
    <property type="match status" value="1"/>
</dbReference>
<dbReference type="Proteomes" id="UP001280629">
    <property type="component" value="Unassembled WGS sequence"/>
</dbReference>
<dbReference type="InterPro" id="IPR033479">
    <property type="entry name" value="dCache_1"/>
</dbReference>
<evidence type="ECO:0000256" key="2">
    <source>
        <dbReference type="ARBA" id="ARBA00022475"/>
    </source>
</evidence>
<evidence type="ECO:0000256" key="4">
    <source>
        <dbReference type="ARBA" id="ARBA00022989"/>
    </source>
</evidence>
<keyword evidence="5" id="KW-0472">Membrane</keyword>
<dbReference type="EC" id="2.7.7.65" evidence="7"/>
<dbReference type="EMBL" id="JAUBDH010000003">
    <property type="protein sequence ID" value="MDW0109556.1"/>
    <property type="molecule type" value="Genomic_DNA"/>
</dbReference>
<dbReference type="Gene3D" id="3.30.450.20">
    <property type="entry name" value="PAS domain"/>
    <property type="match status" value="1"/>
</dbReference>
<reference evidence="7 8" key="1">
    <citation type="submission" date="2023-06" db="EMBL/GenBank/DDBJ databases">
        <title>Sporosarcina sp. nov., isolated from Korean traditional fermented seafood 'Jeotgal'.</title>
        <authorList>
            <person name="Yang A.-I."/>
            <person name="Shin N.-R."/>
        </authorList>
    </citation>
    <scope>NUCLEOTIDE SEQUENCE [LARGE SCALE GENOMIC DNA]</scope>
    <source>
        <strain evidence="7 8">KCTC3840</strain>
    </source>
</reference>
<gene>
    <name evidence="7" type="ORF">QT716_05750</name>
</gene>
<evidence type="ECO:0000259" key="6">
    <source>
        <dbReference type="PROSITE" id="PS50887"/>
    </source>
</evidence>
<organism evidence="7 8">
    <name type="scientific">Sporosarcina aquimarina</name>
    <dbReference type="NCBI Taxonomy" id="114975"/>
    <lineage>
        <taxon>Bacteria</taxon>
        <taxon>Bacillati</taxon>
        <taxon>Bacillota</taxon>
        <taxon>Bacilli</taxon>
        <taxon>Bacillales</taxon>
        <taxon>Caryophanaceae</taxon>
        <taxon>Sporosarcina</taxon>
    </lineage>
</organism>
<proteinExistence type="predicted"/>
<protein>
    <submittedName>
        <fullName evidence="7">Sensor domain-containing diguanylate cyclase</fullName>
        <ecNumber evidence="7">2.7.7.65</ecNumber>
    </submittedName>
</protein>